<evidence type="ECO:0000313" key="1">
    <source>
        <dbReference type="EMBL" id="AAZ25626.1"/>
    </source>
</evidence>
<accession>Q481Y8</accession>
<evidence type="ECO:0000313" key="2">
    <source>
        <dbReference type="Proteomes" id="UP000000547"/>
    </source>
</evidence>
<organism evidence="1 2">
    <name type="scientific">Colwellia psychrerythraea (strain 34H / ATCC BAA-681)</name>
    <name type="common">Vibrio psychroerythus</name>
    <dbReference type="NCBI Taxonomy" id="167879"/>
    <lineage>
        <taxon>Bacteria</taxon>
        <taxon>Pseudomonadati</taxon>
        <taxon>Pseudomonadota</taxon>
        <taxon>Gammaproteobacteria</taxon>
        <taxon>Alteromonadales</taxon>
        <taxon>Colwelliaceae</taxon>
        <taxon>Colwellia</taxon>
    </lineage>
</organism>
<dbReference type="KEGG" id="cps:CPS_2414"/>
<dbReference type="EMBL" id="CP000083">
    <property type="protein sequence ID" value="AAZ25626.1"/>
    <property type="molecule type" value="Genomic_DNA"/>
</dbReference>
<gene>
    <name evidence="1" type="ordered locus">CPS_2414</name>
</gene>
<protein>
    <submittedName>
        <fullName evidence="1">Uncharacterized protein</fullName>
    </submittedName>
</protein>
<proteinExistence type="predicted"/>
<dbReference type="HOGENOM" id="CLU_3388887_0_0_6"/>
<reference evidence="1" key="1">
    <citation type="journal article" date="2005" name="Proc. Natl. Acad. Sci. U.S.A.">
        <title>The psychrophilic lifestyle as revealed by the genome sequence of Colwellia psychrerythraea 34H through genomic and proteomic analyses.</title>
        <authorList>
            <person name="Methe B.A."/>
            <person name="Nelson K.E."/>
            <person name="Deming J.W."/>
            <person name="Momen B."/>
            <person name="Melamud E."/>
            <person name="Zhang X."/>
            <person name="Moult J."/>
            <person name="Madupu R."/>
            <person name="Nelson W.C."/>
            <person name="Dodson R.J."/>
            <person name="Brinkac L.M."/>
            <person name="Daugherty S.C."/>
            <person name="Durkin A.S."/>
            <person name="DeBoy R.T."/>
            <person name="Kolonay J.F."/>
            <person name="Sullivan S.A."/>
            <person name="Zhou L."/>
            <person name="Davidsen T.M."/>
            <person name="Wu M."/>
            <person name="Huston A.L."/>
            <person name="Lewis M."/>
            <person name="Weaver B."/>
            <person name="Weidman J.F."/>
            <person name="Khouri H."/>
            <person name="Utterback T.R."/>
            <person name="Feldblyum T.V."/>
            <person name="Fraser C.M."/>
        </authorList>
    </citation>
    <scope>NUCLEOTIDE SEQUENCE [LARGE SCALE GENOMIC DNA]</scope>
    <source>
        <strain evidence="1">34H</strain>
    </source>
</reference>
<sequence>MHKISAHTRLIPHTILKKAANRKISGFLLSSI</sequence>
<dbReference type="Proteomes" id="UP000000547">
    <property type="component" value="Chromosome"/>
</dbReference>
<dbReference type="AlphaFoldDB" id="Q481Y8"/>
<name>Q481Y8_COLP3</name>
<dbReference type="STRING" id="167879.CPS_2414"/>